<name>A0A397VSD0_9GLOM</name>
<dbReference type="EMBL" id="QKWP01000289">
    <property type="protein sequence ID" value="RIB22873.1"/>
    <property type="molecule type" value="Genomic_DNA"/>
</dbReference>
<sequence length="134" mass="15462">HFKALLYNNKLFIRIQDPKHAKKTARNQIFSGAKLLSLGISTVRYDQLFKLAHQLQHFLLKCDVLNVDKQDDGTALHTFHSNNLSQILVNGTVLDELAGLFIYLFILGELCNAYLNRTIDHKTHIEIVLYAYFF</sequence>
<evidence type="ECO:0000313" key="2">
    <source>
        <dbReference type="Proteomes" id="UP000266673"/>
    </source>
</evidence>
<dbReference type="STRING" id="44941.A0A397VSD0"/>
<comment type="caution">
    <text evidence="1">The sequence shown here is derived from an EMBL/GenBank/DDBJ whole genome shotgun (WGS) entry which is preliminary data.</text>
</comment>
<proteinExistence type="predicted"/>
<accession>A0A397VSD0</accession>
<dbReference type="AlphaFoldDB" id="A0A397VSD0"/>
<reference evidence="1 2" key="1">
    <citation type="submission" date="2018-06" db="EMBL/GenBank/DDBJ databases">
        <title>Comparative genomics reveals the genomic features of Rhizophagus irregularis, R. cerebriforme, R. diaphanum and Gigaspora rosea, and their symbiotic lifestyle signature.</title>
        <authorList>
            <person name="Morin E."/>
            <person name="San Clemente H."/>
            <person name="Chen E.C.H."/>
            <person name="De La Providencia I."/>
            <person name="Hainaut M."/>
            <person name="Kuo A."/>
            <person name="Kohler A."/>
            <person name="Murat C."/>
            <person name="Tang N."/>
            <person name="Roy S."/>
            <person name="Loubradou J."/>
            <person name="Henrissat B."/>
            <person name="Grigoriev I.V."/>
            <person name="Corradi N."/>
            <person name="Roux C."/>
            <person name="Martin F.M."/>
        </authorList>
    </citation>
    <scope>NUCLEOTIDE SEQUENCE [LARGE SCALE GENOMIC DNA]</scope>
    <source>
        <strain evidence="1 2">DAOM 194757</strain>
    </source>
</reference>
<organism evidence="1 2">
    <name type="scientific">Gigaspora rosea</name>
    <dbReference type="NCBI Taxonomy" id="44941"/>
    <lineage>
        <taxon>Eukaryota</taxon>
        <taxon>Fungi</taxon>
        <taxon>Fungi incertae sedis</taxon>
        <taxon>Mucoromycota</taxon>
        <taxon>Glomeromycotina</taxon>
        <taxon>Glomeromycetes</taxon>
        <taxon>Diversisporales</taxon>
        <taxon>Gigasporaceae</taxon>
        <taxon>Gigaspora</taxon>
    </lineage>
</organism>
<keyword evidence="2" id="KW-1185">Reference proteome</keyword>
<evidence type="ECO:0000313" key="1">
    <source>
        <dbReference type="EMBL" id="RIB22873.1"/>
    </source>
</evidence>
<gene>
    <name evidence="1" type="ORF">C2G38_2293334</name>
</gene>
<protein>
    <submittedName>
        <fullName evidence="1">Uncharacterized protein</fullName>
    </submittedName>
</protein>
<dbReference type="Proteomes" id="UP000266673">
    <property type="component" value="Unassembled WGS sequence"/>
</dbReference>
<feature type="non-terminal residue" evidence="1">
    <location>
        <position position="1"/>
    </location>
</feature>
<dbReference type="OrthoDB" id="2430632at2759"/>